<dbReference type="PANTHER" id="PTHR23183">
    <property type="entry name" value="NOP14"/>
    <property type="match status" value="1"/>
</dbReference>
<gene>
    <name evidence="7" type="ORF">SPARVUS_LOCUS14984030</name>
</gene>
<keyword evidence="8" id="KW-1185">Reference proteome</keyword>
<name>A0ABN9GZZ9_9NEOB</name>
<comment type="function">
    <text evidence="6">Involved in nucleolar processing of pre-18S ribosomal RNA. Has a role in the nuclear export of 40S pre-ribosomal subunit to the cytoplasm.</text>
</comment>
<evidence type="ECO:0000313" key="8">
    <source>
        <dbReference type="Proteomes" id="UP001162483"/>
    </source>
</evidence>
<dbReference type="InterPro" id="IPR007276">
    <property type="entry name" value="Nop14"/>
</dbReference>
<proteinExistence type="inferred from homology"/>
<evidence type="ECO:0000256" key="3">
    <source>
        <dbReference type="ARBA" id="ARBA00022517"/>
    </source>
</evidence>
<keyword evidence="5" id="KW-0539">Nucleus</keyword>
<comment type="similarity">
    <text evidence="2">Belongs to the NOP14 family.</text>
</comment>
<comment type="subcellular location">
    <subcellularLocation>
        <location evidence="1">Nucleus</location>
        <location evidence="1">Nucleolus</location>
    </subcellularLocation>
</comment>
<evidence type="ECO:0000256" key="1">
    <source>
        <dbReference type="ARBA" id="ARBA00004604"/>
    </source>
</evidence>
<keyword evidence="3" id="KW-0690">Ribosome biogenesis</keyword>
<sequence length="123" mass="14798">MEFCLFSAKLTTVCKSYVTYLDSQSLCWHLTCFSLWVRLEFGRKQGCNKVERERKKLIHKHKRELKGAVREIRRDNQFLARVKLSETMERDAERKRKVKELFNSLSTQEGEWKALKRRKMKGK</sequence>
<comment type="caution">
    <text evidence="7">The sequence shown here is derived from an EMBL/GenBank/DDBJ whole genome shotgun (WGS) entry which is preliminary data.</text>
</comment>
<dbReference type="PANTHER" id="PTHR23183:SF0">
    <property type="entry name" value="NUCLEOLAR PROTEIN 14"/>
    <property type="match status" value="1"/>
</dbReference>
<protein>
    <submittedName>
        <fullName evidence="7">Uncharacterized protein</fullName>
    </submittedName>
</protein>
<evidence type="ECO:0000256" key="6">
    <source>
        <dbReference type="ARBA" id="ARBA00024695"/>
    </source>
</evidence>
<evidence type="ECO:0000256" key="4">
    <source>
        <dbReference type="ARBA" id="ARBA00022552"/>
    </source>
</evidence>
<reference evidence="7" key="1">
    <citation type="submission" date="2023-05" db="EMBL/GenBank/DDBJ databases">
        <authorList>
            <person name="Stuckert A."/>
        </authorList>
    </citation>
    <scope>NUCLEOTIDE SEQUENCE</scope>
</reference>
<dbReference type="EMBL" id="CATNWA010019579">
    <property type="protein sequence ID" value="CAI9613987.1"/>
    <property type="molecule type" value="Genomic_DNA"/>
</dbReference>
<evidence type="ECO:0000256" key="2">
    <source>
        <dbReference type="ARBA" id="ARBA00007466"/>
    </source>
</evidence>
<keyword evidence="4" id="KW-0698">rRNA processing</keyword>
<accession>A0ABN9GZZ9</accession>
<evidence type="ECO:0000313" key="7">
    <source>
        <dbReference type="EMBL" id="CAI9613987.1"/>
    </source>
</evidence>
<evidence type="ECO:0000256" key="5">
    <source>
        <dbReference type="ARBA" id="ARBA00023242"/>
    </source>
</evidence>
<dbReference type="Proteomes" id="UP001162483">
    <property type="component" value="Unassembled WGS sequence"/>
</dbReference>
<dbReference type="Pfam" id="PF04147">
    <property type="entry name" value="Nop14"/>
    <property type="match status" value="1"/>
</dbReference>
<organism evidence="7 8">
    <name type="scientific">Staurois parvus</name>
    <dbReference type="NCBI Taxonomy" id="386267"/>
    <lineage>
        <taxon>Eukaryota</taxon>
        <taxon>Metazoa</taxon>
        <taxon>Chordata</taxon>
        <taxon>Craniata</taxon>
        <taxon>Vertebrata</taxon>
        <taxon>Euteleostomi</taxon>
        <taxon>Amphibia</taxon>
        <taxon>Batrachia</taxon>
        <taxon>Anura</taxon>
        <taxon>Neobatrachia</taxon>
        <taxon>Ranoidea</taxon>
        <taxon>Ranidae</taxon>
        <taxon>Staurois</taxon>
    </lineage>
</organism>